<keyword evidence="2" id="KW-1185">Reference proteome</keyword>
<dbReference type="Proteomes" id="UP001050975">
    <property type="component" value="Unassembled WGS sequence"/>
</dbReference>
<reference evidence="1" key="1">
    <citation type="submission" date="2019-10" db="EMBL/GenBank/DDBJ databases">
        <title>Draft genome sequece of Microseira wollei NIES-4236.</title>
        <authorList>
            <person name="Yamaguchi H."/>
            <person name="Suzuki S."/>
            <person name="Kawachi M."/>
        </authorList>
    </citation>
    <scope>NUCLEOTIDE SEQUENCE</scope>
    <source>
        <strain evidence="1">NIES-4236</strain>
    </source>
</reference>
<gene>
    <name evidence="1" type="ORF">MiSe_58200</name>
</gene>
<dbReference type="InterPro" id="IPR036388">
    <property type="entry name" value="WH-like_DNA-bd_sf"/>
</dbReference>
<dbReference type="InterPro" id="IPR009057">
    <property type="entry name" value="Homeodomain-like_sf"/>
</dbReference>
<comment type="caution">
    <text evidence="1">The sequence shown here is derived from an EMBL/GenBank/DDBJ whole genome shotgun (WGS) entry which is preliminary data.</text>
</comment>
<dbReference type="Gene3D" id="3.10.28.10">
    <property type="entry name" value="Homing endonucleases"/>
    <property type="match status" value="1"/>
</dbReference>
<sequence length="141" mass="16308">MKMFTRSNKLTAQQKQQIIDAFNQGMECREIPRYLGVSERYVSRVLLEVNINTRKNRYRLNESYFDIINSQVKAYLLGLVAGDGCVTKTNYVAFESIDKELTELLSKELQYSGKIRIVQPKDYAPPASNKFFISEDSQCFV</sequence>
<dbReference type="Gene3D" id="1.10.10.10">
    <property type="entry name" value="Winged helix-like DNA-binding domain superfamily/Winged helix DNA-binding domain"/>
    <property type="match status" value="1"/>
</dbReference>
<dbReference type="InterPro" id="IPR027434">
    <property type="entry name" value="Homing_endonucl"/>
</dbReference>
<evidence type="ECO:0000313" key="1">
    <source>
        <dbReference type="EMBL" id="GET41008.1"/>
    </source>
</evidence>
<organism evidence="1 2">
    <name type="scientific">Microseira wollei NIES-4236</name>
    <dbReference type="NCBI Taxonomy" id="2530354"/>
    <lineage>
        <taxon>Bacteria</taxon>
        <taxon>Bacillati</taxon>
        <taxon>Cyanobacteriota</taxon>
        <taxon>Cyanophyceae</taxon>
        <taxon>Oscillatoriophycideae</taxon>
        <taxon>Aerosakkonematales</taxon>
        <taxon>Aerosakkonemataceae</taxon>
        <taxon>Microseira</taxon>
    </lineage>
</organism>
<dbReference type="EMBL" id="BLAY01000106">
    <property type="protein sequence ID" value="GET41008.1"/>
    <property type="molecule type" value="Genomic_DNA"/>
</dbReference>
<evidence type="ECO:0000313" key="2">
    <source>
        <dbReference type="Proteomes" id="UP001050975"/>
    </source>
</evidence>
<name>A0AAV3XHL1_9CYAN</name>
<protein>
    <submittedName>
        <fullName evidence="1">Uncharacterized protein</fullName>
    </submittedName>
</protein>
<dbReference type="SUPFAM" id="SSF55608">
    <property type="entry name" value="Homing endonucleases"/>
    <property type="match status" value="1"/>
</dbReference>
<dbReference type="AlphaFoldDB" id="A0AAV3XHL1"/>
<proteinExistence type="predicted"/>
<dbReference type="SUPFAM" id="SSF46689">
    <property type="entry name" value="Homeodomain-like"/>
    <property type="match status" value="1"/>
</dbReference>
<accession>A0AAV3XHL1</accession>